<keyword evidence="7 14" id="KW-0067">ATP-binding</keyword>
<dbReference type="PANTHER" id="PTHR11070">
    <property type="entry name" value="UVRD / RECB / PCRA DNA HELICASE FAMILY MEMBER"/>
    <property type="match status" value="1"/>
</dbReference>
<comment type="catalytic activity">
    <reaction evidence="11">
        <text>Couples ATP hydrolysis with the unwinding of duplex DNA by translocating in the 3'-5' direction.</text>
        <dbReference type="EC" id="5.6.2.4"/>
    </reaction>
</comment>
<evidence type="ECO:0000256" key="7">
    <source>
        <dbReference type="ARBA" id="ARBA00022840"/>
    </source>
</evidence>
<dbReference type="KEGG" id="minf:MESINF_1081"/>
<keyword evidence="4 14" id="KW-0378">Hydrolase</keyword>
<dbReference type="Gene3D" id="3.40.50.300">
    <property type="entry name" value="P-loop containing nucleotide triphosphate hydrolases"/>
    <property type="match status" value="4"/>
</dbReference>
<keyword evidence="6" id="KW-0269">Exonuclease</keyword>
<dbReference type="Pfam" id="PF00580">
    <property type="entry name" value="UvrD-helicase"/>
    <property type="match status" value="1"/>
</dbReference>
<dbReference type="GO" id="GO:0043138">
    <property type="term" value="F:3'-5' DNA helicase activity"/>
    <property type="evidence" value="ECO:0007669"/>
    <property type="project" value="UniProtKB-EC"/>
</dbReference>
<dbReference type="Pfam" id="PF12705">
    <property type="entry name" value="PDDEXK_1"/>
    <property type="match status" value="1"/>
</dbReference>
<evidence type="ECO:0000256" key="11">
    <source>
        <dbReference type="ARBA" id="ARBA00034617"/>
    </source>
</evidence>
<dbReference type="RefSeq" id="WP_169698838.1">
    <property type="nucleotide sequence ID" value="NZ_LS974202.1"/>
</dbReference>
<evidence type="ECO:0000256" key="13">
    <source>
        <dbReference type="ARBA" id="ARBA00048988"/>
    </source>
</evidence>
<feature type="coiled-coil region" evidence="15">
    <location>
        <begin position="545"/>
        <end position="578"/>
    </location>
</feature>
<dbReference type="GO" id="GO:0003677">
    <property type="term" value="F:DNA binding"/>
    <property type="evidence" value="ECO:0007669"/>
    <property type="project" value="UniProtKB-KW"/>
</dbReference>
<dbReference type="EC" id="5.6.2.4" evidence="12"/>
<evidence type="ECO:0000256" key="14">
    <source>
        <dbReference type="PROSITE-ProRule" id="PRU00560"/>
    </source>
</evidence>
<organism evidence="18 19">
    <name type="scientific">Mesotoga infera</name>
    <dbReference type="NCBI Taxonomy" id="1236046"/>
    <lineage>
        <taxon>Bacteria</taxon>
        <taxon>Thermotogati</taxon>
        <taxon>Thermotogota</taxon>
        <taxon>Thermotogae</taxon>
        <taxon>Kosmotogales</taxon>
        <taxon>Kosmotogaceae</taxon>
        <taxon>Mesotoga</taxon>
    </lineage>
</organism>
<dbReference type="InterPro" id="IPR014017">
    <property type="entry name" value="DNA_helicase_UvrD-like_C"/>
</dbReference>
<keyword evidence="8" id="KW-0238">DNA-binding</keyword>
<dbReference type="CDD" id="cd17932">
    <property type="entry name" value="DEXQc_UvrD"/>
    <property type="match status" value="1"/>
</dbReference>
<dbReference type="InterPro" id="IPR014016">
    <property type="entry name" value="UvrD-like_ATP-bd"/>
</dbReference>
<feature type="domain" description="UvrD-like helicase ATP-binding" evidence="16">
    <location>
        <begin position="1"/>
        <end position="316"/>
    </location>
</feature>
<dbReference type="GO" id="GO:0005829">
    <property type="term" value="C:cytosol"/>
    <property type="evidence" value="ECO:0007669"/>
    <property type="project" value="TreeGrafter"/>
</dbReference>
<keyword evidence="19" id="KW-1185">Reference proteome</keyword>
<keyword evidence="9" id="KW-0234">DNA repair</keyword>
<protein>
    <recommendedName>
        <fullName evidence="12">DNA 3'-5' helicase</fullName>
        <ecNumber evidence="12">5.6.2.4</ecNumber>
    </recommendedName>
</protein>
<feature type="binding site" evidence="14">
    <location>
        <begin position="9"/>
        <end position="16"/>
    </location>
    <ligand>
        <name>ATP</name>
        <dbReference type="ChEBI" id="CHEBI:30616"/>
    </ligand>
</feature>
<keyword evidence="2 14" id="KW-0547">Nucleotide-binding</keyword>
<keyword evidence="3" id="KW-0227">DNA damage</keyword>
<dbReference type="InterPro" id="IPR000212">
    <property type="entry name" value="DNA_helicase_UvrD/REP"/>
</dbReference>
<gene>
    <name evidence="18" type="ORF">MESINF_1081</name>
</gene>
<evidence type="ECO:0000256" key="12">
    <source>
        <dbReference type="ARBA" id="ARBA00034808"/>
    </source>
</evidence>
<dbReference type="InterPro" id="IPR011604">
    <property type="entry name" value="PDDEXK-like_dom_sf"/>
</dbReference>
<dbReference type="PANTHER" id="PTHR11070:SF2">
    <property type="entry name" value="ATP-DEPENDENT DNA HELICASE SRS2"/>
    <property type="match status" value="1"/>
</dbReference>
<keyword evidence="15" id="KW-0175">Coiled coil</keyword>
<name>A0A7Z7PP17_9BACT</name>
<evidence type="ECO:0000256" key="6">
    <source>
        <dbReference type="ARBA" id="ARBA00022839"/>
    </source>
</evidence>
<dbReference type="InterPro" id="IPR027417">
    <property type="entry name" value="P-loop_NTPase"/>
</dbReference>
<dbReference type="Gene3D" id="3.90.320.10">
    <property type="match status" value="1"/>
</dbReference>
<evidence type="ECO:0000256" key="3">
    <source>
        <dbReference type="ARBA" id="ARBA00022763"/>
    </source>
</evidence>
<evidence type="ECO:0000256" key="5">
    <source>
        <dbReference type="ARBA" id="ARBA00022806"/>
    </source>
</evidence>
<dbReference type="GO" id="GO:0000725">
    <property type="term" value="P:recombinational repair"/>
    <property type="evidence" value="ECO:0007669"/>
    <property type="project" value="TreeGrafter"/>
</dbReference>
<dbReference type="AlphaFoldDB" id="A0A7Z7PP17"/>
<dbReference type="SUPFAM" id="SSF52980">
    <property type="entry name" value="Restriction endonuclease-like"/>
    <property type="match status" value="1"/>
</dbReference>
<proteinExistence type="predicted"/>
<feature type="domain" description="UvrD-like helicase C-terminal" evidence="17">
    <location>
        <begin position="317"/>
        <end position="611"/>
    </location>
</feature>
<evidence type="ECO:0000259" key="16">
    <source>
        <dbReference type="PROSITE" id="PS51198"/>
    </source>
</evidence>
<evidence type="ECO:0000256" key="8">
    <source>
        <dbReference type="ARBA" id="ARBA00023125"/>
    </source>
</evidence>
<comment type="catalytic activity">
    <reaction evidence="13">
        <text>ATP + H2O = ADP + phosphate + H(+)</text>
        <dbReference type="Rhea" id="RHEA:13065"/>
        <dbReference type="ChEBI" id="CHEBI:15377"/>
        <dbReference type="ChEBI" id="CHEBI:15378"/>
        <dbReference type="ChEBI" id="CHEBI:30616"/>
        <dbReference type="ChEBI" id="CHEBI:43474"/>
        <dbReference type="ChEBI" id="CHEBI:456216"/>
        <dbReference type="EC" id="5.6.2.4"/>
    </reaction>
</comment>
<dbReference type="PROSITE" id="PS51198">
    <property type="entry name" value="UVRD_HELICASE_ATP_BIND"/>
    <property type="match status" value="1"/>
</dbReference>
<evidence type="ECO:0000259" key="17">
    <source>
        <dbReference type="PROSITE" id="PS51217"/>
    </source>
</evidence>
<dbReference type="InterPro" id="IPR038726">
    <property type="entry name" value="PDDEXK_AddAB-type"/>
</dbReference>
<evidence type="ECO:0000256" key="9">
    <source>
        <dbReference type="ARBA" id="ARBA00023204"/>
    </source>
</evidence>
<reference evidence="18 19" key="1">
    <citation type="submission" date="2017-01" db="EMBL/GenBank/DDBJ databases">
        <authorList>
            <person name="Erauso G."/>
        </authorList>
    </citation>
    <scope>NUCLEOTIDE SEQUENCE [LARGE SCALE GENOMIC DNA]</scope>
    <source>
        <strain evidence="18">MESINF1</strain>
    </source>
</reference>
<sequence>MRSDIFISASAGTGKTYNLVKNYIEVFEEAFRRGETLDVHNVVAITFTNKAAKEMKDRVISWIDDRIALGHPGKWKTLRNRLTYAWISTIHSFCERLLRESALFLGIDPGFQILSGMKRVMLEQQTVRGFFEENLEKLEPLIELTGLDEAFKIFRDSLSKLRHELAVHPSPAGYSSLELGEHAEKVMAGSECFCVNFRELLDRYEARSYRMGLVDFDQLLTKTRDLLLQMPQVREKYRERFKYILIDEFQDTDELQSEIVSLLRKEGMNYCLFVGDAKQSIYRFRGADVTIFNRTMDEFKSSGREALHLTVNRRSHPVLVEFQNRLFQKIMPPDYSGDYFRSVYEKEVEALPYESDELLERIRLIRSETSDDSKTVAAAIRALLEEEIHFRRKDGSCLKRKIKPGDIAILLRTFSRVSNYEQALEELNIPFYTVGSKNFYDRPEVAGPLAWLDLLVDPLDDWNFVTFLLSPSFGCSLDDILSLRSLPGSKGRPLYYAIQESKESKFIHLKELFDKFAQLKHVFSPSEILERFVSEIDYLARLATLNGAERMIANVRKMLELARELDRLGSSLRELSSNLKAFVDSSEESEASLETEESDSVKIMTVHKSKGLEFPVVVLADLFWKEKGSLRRILFDDRGFIIVKESSGRRNEEETVPGRLLSREEQKSFEEEKRTLYVALSRARDMLLMSANGRGNATRPWSRMLGGTLLDIESGELLPEMEDIVSQFEPVRLGPLPKREVEEGYELPDERYVLPVEDRSYVKYLSPTAITADIDDEFELSDRGGDAGLGRKSMDLGTLAHSLLEPLGIRGIHGTSPSLGAILDGGMPATVDRIRFTREDLNGVKRVLDGLRDHRIIKEIEESQRAMSEVHFQHGFRKYVLMGIVDKLYLKDGEWKIVDFKFARKNLSNIDKYRFQMEFYLYMLREFLSPVEATLFFLKDGEIETVRLARPEIFEKKLIEKIVESGGDRGES</sequence>
<dbReference type="GO" id="GO:0005524">
    <property type="term" value="F:ATP binding"/>
    <property type="evidence" value="ECO:0007669"/>
    <property type="project" value="UniProtKB-UniRule"/>
</dbReference>
<accession>A0A7Z7PP17</accession>
<dbReference type="EMBL" id="LS974202">
    <property type="protein sequence ID" value="SSC12525.1"/>
    <property type="molecule type" value="Genomic_DNA"/>
</dbReference>
<evidence type="ECO:0000313" key="19">
    <source>
        <dbReference type="Proteomes" id="UP000250796"/>
    </source>
</evidence>
<evidence type="ECO:0000256" key="10">
    <source>
        <dbReference type="ARBA" id="ARBA00023235"/>
    </source>
</evidence>
<dbReference type="Pfam" id="PF13361">
    <property type="entry name" value="UvrD_C"/>
    <property type="match status" value="1"/>
</dbReference>
<dbReference type="GO" id="GO:0004527">
    <property type="term" value="F:exonuclease activity"/>
    <property type="evidence" value="ECO:0007669"/>
    <property type="project" value="UniProtKB-KW"/>
</dbReference>
<evidence type="ECO:0000256" key="1">
    <source>
        <dbReference type="ARBA" id="ARBA00022722"/>
    </source>
</evidence>
<keyword evidence="5 14" id="KW-0347">Helicase</keyword>
<evidence type="ECO:0000256" key="2">
    <source>
        <dbReference type="ARBA" id="ARBA00022741"/>
    </source>
</evidence>
<dbReference type="Proteomes" id="UP000250796">
    <property type="component" value="Chromosome MESINF"/>
</dbReference>
<dbReference type="PROSITE" id="PS51217">
    <property type="entry name" value="UVRD_HELICASE_CTER"/>
    <property type="match status" value="1"/>
</dbReference>
<keyword evidence="10" id="KW-0413">Isomerase</keyword>
<keyword evidence="1" id="KW-0540">Nuclease</keyword>
<dbReference type="SUPFAM" id="SSF52540">
    <property type="entry name" value="P-loop containing nucleoside triphosphate hydrolases"/>
    <property type="match status" value="1"/>
</dbReference>
<evidence type="ECO:0000256" key="4">
    <source>
        <dbReference type="ARBA" id="ARBA00022801"/>
    </source>
</evidence>
<evidence type="ECO:0000256" key="15">
    <source>
        <dbReference type="SAM" id="Coils"/>
    </source>
</evidence>
<dbReference type="Gene3D" id="1.10.486.10">
    <property type="entry name" value="PCRA, domain 4"/>
    <property type="match status" value="1"/>
</dbReference>
<dbReference type="InterPro" id="IPR011335">
    <property type="entry name" value="Restrct_endonuc-II-like"/>
</dbReference>
<evidence type="ECO:0000313" key="18">
    <source>
        <dbReference type="EMBL" id="SSC12525.1"/>
    </source>
</evidence>